<reference evidence="4 5" key="1">
    <citation type="submission" date="2016-07" db="EMBL/GenBank/DDBJ databases">
        <title>Pervasive Adenine N6-methylation of Active Genes in Fungi.</title>
        <authorList>
            <consortium name="DOE Joint Genome Institute"/>
            <person name="Mondo S.J."/>
            <person name="Dannebaum R.O."/>
            <person name="Kuo R.C."/>
            <person name="Labutti K."/>
            <person name="Haridas S."/>
            <person name="Kuo A."/>
            <person name="Salamov A."/>
            <person name="Ahrendt S.R."/>
            <person name="Lipzen A."/>
            <person name="Sullivan W."/>
            <person name="Andreopoulos W.B."/>
            <person name="Clum A."/>
            <person name="Lindquist E."/>
            <person name="Daum C."/>
            <person name="Ramamoorthy G.K."/>
            <person name="Gryganskyi A."/>
            <person name="Culley D."/>
            <person name="Magnuson J.K."/>
            <person name="James T.Y."/>
            <person name="O'Malley M.A."/>
            <person name="Stajich J.E."/>
            <person name="Spatafora J.W."/>
            <person name="Visel A."/>
            <person name="Grigoriev I.V."/>
        </authorList>
    </citation>
    <scope>NUCLEOTIDE SEQUENCE [LARGE SCALE GENOMIC DNA]</scope>
    <source>
        <strain evidence="4 5">ATCC 12442</strain>
    </source>
</reference>
<dbReference type="GO" id="GO:0020037">
    <property type="term" value="F:heme binding"/>
    <property type="evidence" value="ECO:0007669"/>
    <property type="project" value="InterPro"/>
</dbReference>
<gene>
    <name evidence="4" type="ORF">DL89DRAFT_267558</name>
</gene>
<evidence type="ECO:0000313" key="5">
    <source>
        <dbReference type="Proteomes" id="UP000193922"/>
    </source>
</evidence>
<dbReference type="RefSeq" id="XP_040743976.1">
    <property type="nucleotide sequence ID" value="XM_040887546.1"/>
</dbReference>
<dbReference type="AlphaFoldDB" id="A0A1Y1WAI9"/>
<proteinExistence type="inferred from homology"/>
<dbReference type="STRING" id="61395.A0A1Y1WAI9"/>
<keyword evidence="2" id="KW-0479">Metal-binding</keyword>
<dbReference type="InterPro" id="IPR000898">
    <property type="entry name" value="Indolamine_dOase"/>
</dbReference>
<sequence length="464" mass="52188">MLSRTTRTLKPALRRFHSSQATNGEFTVTSSHGFLPRHDPLAVLPSYFDKLSELLHEMPLYKGDGTYGLLHSGRFGSRIETELPLYDVNFIFDRRILSALFRDYTFLASAYLLEPCDIQFRLARNHGLARRILPMNIARPLEVIAQRIGARPFLEHSMSYTFYNYRRKDPEQALVAENLEPIRMFSGSSSEHSYIIAHVLAGQHTGQIVQAAQDILKAVETDNRALFDQALAQYTGAMQKVNNVMAETLKSSGEYMSFRTYLSGCKDSAMFNHGVQFENAHDTSQRAYFGVAQSSNPVASLSTHLFQLAHLSPNSSLPCSDGIDRHRPASYQAFLSHVDQESQRLNVQRYALGSAKSSASYMGALDQVLAYRYRQWANLREAGDVQGAAAFRDGFKRQTNHVRELAGLILRSLANTDVELLEPQQRANTEHIAHRADVVRRSLNRVLAEPEAAAEQLPVSMIAY</sequence>
<evidence type="ECO:0000256" key="1">
    <source>
        <dbReference type="ARBA" id="ARBA00007119"/>
    </source>
</evidence>
<evidence type="ECO:0000256" key="3">
    <source>
        <dbReference type="ARBA" id="ARBA00023004"/>
    </source>
</evidence>
<evidence type="ECO:0008006" key="6">
    <source>
        <dbReference type="Google" id="ProtNLM"/>
    </source>
</evidence>
<dbReference type="Pfam" id="PF01231">
    <property type="entry name" value="IDO"/>
    <property type="match status" value="1"/>
</dbReference>
<dbReference type="InterPro" id="IPR037217">
    <property type="entry name" value="Trp/Indoleamine_2_3_dOase-like"/>
</dbReference>
<dbReference type="EMBL" id="MCFD01000006">
    <property type="protein sequence ID" value="ORX70338.1"/>
    <property type="molecule type" value="Genomic_DNA"/>
</dbReference>
<dbReference type="OrthoDB" id="10262710at2759"/>
<keyword evidence="5" id="KW-1185">Reference proteome</keyword>
<dbReference type="GO" id="GO:0046872">
    <property type="term" value="F:metal ion binding"/>
    <property type="evidence" value="ECO:0007669"/>
    <property type="project" value="UniProtKB-KW"/>
</dbReference>
<comment type="similarity">
    <text evidence="1">Belongs to the indoleamine 2,3-dioxygenase family.</text>
</comment>
<protein>
    <recommendedName>
        <fullName evidence="6">IDO-domain-containing protein</fullName>
    </recommendedName>
</protein>
<dbReference type="SUPFAM" id="SSF140959">
    <property type="entry name" value="Indolic compounds 2,3-dioxygenase-like"/>
    <property type="match status" value="1"/>
</dbReference>
<evidence type="ECO:0000256" key="2">
    <source>
        <dbReference type="ARBA" id="ARBA00022723"/>
    </source>
</evidence>
<dbReference type="Proteomes" id="UP000193922">
    <property type="component" value="Unassembled WGS sequence"/>
</dbReference>
<dbReference type="GeneID" id="63804194"/>
<dbReference type="PANTHER" id="PTHR28657">
    <property type="entry name" value="INDOLEAMINE 2,3-DIOXYGENASE"/>
    <property type="match status" value="1"/>
</dbReference>
<name>A0A1Y1WAI9_9FUNG</name>
<accession>A0A1Y1WAI9</accession>
<dbReference type="GO" id="GO:0016702">
    <property type="term" value="F:oxidoreductase activity, acting on single donors with incorporation of molecular oxygen, incorporation of two atoms of oxygen"/>
    <property type="evidence" value="ECO:0007669"/>
    <property type="project" value="UniProtKB-ARBA"/>
</dbReference>
<evidence type="ECO:0000313" key="4">
    <source>
        <dbReference type="EMBL" id="ORX70338.1"/>
    </source>
</evidence>
<comment type="caution">
    <text evidence="4">The sequence shown here is derived from an EMBL/GenBank/DDBJ whole genome shotgun (WGS) entry which is preliminary data.</text>
</comment>
<dbReference type="GO" id="GO:0019441">
    <property type="term" value="P:L-tryptophan catabolic process to kynurenine"/>
    <property type="evidence" value="ECO:0007669"/>
    <property type="project" value="InterPro"/>
</dbReference>
<keyword evidence="3" id="KW-0408">Iron</keyword>
<dbReference type="PANTHER" id="PTHR28657:SF3">
    <property type="entry name" value="INDOLEAMINE 2,3-DIOXYGENASE"/>
    <property type="match status" value="1"/>
</dbReference>
<dbReference type="Gene3D" id="1.20.58.480">
    <property type="match status" value="1"/>
</dbReference>
<organism evidence="4 5">
    <name type="scientific">Linderina pennispora</name>
    <dbReference type="NCBI Taxonomy" id="61395"/>
    <lineage>
        <taxon>Eukaryota</taxon>
        <taxon>Fungi</taxon>
        <taxon>Fungi incertae sedis</taxon>
        <taxon>Zoopagomycota</taxon>
        <taxon>Kickxellomycotina</taxon>
        <taxon>Kickxellomycetes</taxon>
        <taxon>Kickxellales</taxon>
        <taxon>Kickxellaceae</taxon>
        <taxon>Linderina</taxon>
    </lineage>
</organism>